<evidence type="ECO:0000256" key="3">
    <source>
        <dbReference type="ARBA" id="ARBA00031971"/>
    </source>
</evidence>
<dbReference type="GO" id="GO:0044183">
    <property type="term" value="F:protein folding chaperone"/>
    <property type="evidence" value="ECO:0007669"/>
    <property type="project" value="InterPro"/>
</dbReference>
<dbReference type="Gene3D" id="2.30.33.40">
    <property type="entry name" value="GroES chaperonin"/>
    <property type="match status" value="2"/>
</dbReference>
<accession>A0AAD5DQ62</accession>
<dbReference type="PANTHER" id="PTHR10772:SF58">
    <property type="entry name" value="CO-CHAPERONIN GROES"/>
    <property type="match status" value="1"/>
</dbReference>
<dbReference type="InterPro" id="IPR020818">
    <property type="entry name" value="Chaperonin_GroES"/>
</dbReference>
<evidence type="ECO:0000313" key="8">
    <source>
        <dbReference type="Proteomes" id="UP001205105"/>
    </source>
</evidence>
<dbReference type="EMBL" id="JADXDR010000080">
    <property type="protein sequence ID" value="KAI7840414.1"/>
    <property type="molecule type" value="Genomic_DNA"/>
</dbReference>
<dbReference type="GO" id="GO:0046872">
    <property type="term" value="F:metal ion binding"/>
    <property type="evidence" value="ECO:0007669"/>
    <property type="project" value="TreeGrafter"/>
</dbReference>
<dbReference type="PANTHER" id="PTHR10772">
    <property type="entry name" value="10 KDA HEAT SHOCK PROTEIN"/>
    <property type="match status" value="1"/>
</dbReference>
<dbReference type="InterPro" id="IPR037124">
    <property type="entry name" value="Chaperonin_GroES_sf"/>
</dbReference>
<dbReference type="Proteomes" id="UP001205105">
    <property type="component" value="Unassembled WGS sequence"/>
</dbReference>
<comment type="similarity">
    <text evidence="1 6">Belongs to the GroES chaperonin family.</text>
</comment>
<dbReference type="SMART" id="SM00883">
    <property type="entry name" value="Cpn10"/>
    <property type="match status" value="2"/>
</dbReference>
<evidence type="ECO:0000313" key="7">
    <source>
        <dbReference type="EMBL" id="KAI7840414.1"/>
    </source>
</evidence>
<evidence type="ECO:0000256" key="2">
    <source>
        <dbReference type="ARBA" id="ARBA00023186"/>
    </source>
</evidence>
<sequence length="196" mass="20745">MPKGDLVLAKVAEAEEKTTGGILLPGSAQRRPTSGDVVALGDGQVGTKQHAFTLKGGETILYSKFGIGVTELEVQGQTHILLREDDIIGVMPNSNATADDIPQLQPLGDRVLVRVQESADVTMGGVILPDSAKERPLSGTVVRVGPGKMGDDGQRKAPKVKEGDRVIYFKYAGDAMETPSGEKFNVLHASDILAKL</sequence>
<dbReference type="GO" id="GO:0051082">
    <property type="term" value="F:unfolded protein binding"/>
    <property type="evidence" value="ECO:0007669"/>
    <property type="project" value="TreeGrafter"/>
</dbReference>
<evidence type="ECO:0000256" key="5">
    <source>
        <dbReference type="ARBA" id="ARBA00079398"/>
    </source>
</evidence>
<dbReference type="GO" id="GO:0051087">
    <property type="term" value="F:protein-folding chaperone binding"/>
    <property type="evidence" value="ECO:0007669"/>
    <property type="project" value="TreeGrafter"/>
</dbReference>
<dbReference type="Pfam" id="PF00166">
    <property type="entry name" value="Cpn10"/>
    <property type="match status" value="2"/>
</dbReference>
<dbReference type="PROSITE" id="PS00681">
    <property type="entry name" value="CHAPERONINS_CPN10"/>
    <property type="match status" value="1"/>
</dbReference>
<evidence type="ECO:0000256" key="6">
    <source>
        <dbReference type="RuleBase" id="RU003479"/>
    </source>
</evidence>
<proteinExistence type="inferred from homology"/>
<keyword evidence="8" id="KW-1185">Reference proteome</keyword>
<protein>
    <recommendedName>
        <fullName evidence="4">20 kDa chaperonin, chloroplastic</fullName>
    </recommendedName>
    <alternativeName>
        <fullName evidence="3">Chaperonin 10</fullName>
    </alternativeName>
    <alternativeName>
        <fullName evidence="5">Protein Cpn21</fullName>
    </alternativeName>
</protein>
<dbReference type="InterPro" id="IPR018369">
    <property type="entry name" value="Chaprnonin_Cpn10_CS"/>
</dbReference>
<dbReference type="FunFam" id="2.30.33.40:FF:000001">
    <property type="entry name" value="10 kDa chaperonin"/>
    <property type="match status" value="2"/>
</dbReference>
<evidence type="ECO:0000256" key="1">
    <source>
        <dbReference type="ARBA" id="ARBA00006975"/>
    </source>
</evidence>
<name>A0AAD5DQ62_9CHLO</name>
<dbReference type="CDD" id="cd00320">
    <property type="entry name" value="cpn10"/>
    <property type="match status" value="2"/>
</dbReference>
<dbReference type="SUPFAM" id="SSF50129">
    <property type="entry name" value="GroES-like"/>
    <property type="match status" value="2"/>
</dbReference>
<gene>
    <name evidence="7" type="ORF">COHA_005845</name>
</gene>
<dbReference type="HAMAP" id="MF_00580">
    <property type="entry name" value="CH10"/>
    <property type="match status" value="1"/>
</dbReference>
<reference evidence="7" key="1">
    <citation type="submission" date="2020-11" db="EMBL/GenBank/DDBJ databases">
        <title>Chlorella ohadii genome sequencing and assembly.</title>
        <authorList>
            <person name="Murik O."/>
            <person name="Treves H."/>
            <person name="Kedem I."/>
            <person name="Shotland Y."/>
            <person name="Kaplan A."/>
        </authorList>
    </citation>
    <scope>NUCLEOTIDE SEQUENCE</scope>
    <source>
        <strain evidence="7">1</strain>
    </source>
</reference>
<dbReference type="AlphaFoldDB" id="A0AAD5DQ62"/>
<dbReference type="PRINTS" id="PR00297">
    <property type="entry name" value="CHAPERONIN10"/>
</dbReference>
<dbReference type="InterPro" id="IPR011032">
    <property type="entry name" value="GroES-like_sf"/>
</dbReference>
<evidence type="ECO:0000256" key="4">
    <source>
        <dbReference type="ARBA" id="ARBA00073031"/>
    </source>
</evidence>
<comment type="caution">
    <text evidence="7">The sequence shown here is derived from an EMBL/GenBank/DDBJ whole genome shotgun (WGS) entry which is preliminary data.</text>
</comment>
<dbReference type="GO" id="GO:0005524">
    <property type="term" value="F:ATP binding"/>
    <property type="evidence" value="ECO:0007669"/>
    <property type="project" value="InterPro"/>
</dbReference>
<organism evidence="7 8">
    <name type="scientific">Chlorella ohadii</name>
    <dbReference type="NCBI Taxonomy" id="2649997"/>
    <lineage>
        <taxon>Eukaryota</taxon>
        <taxon>Viridiplantae</taxon>
        <taxon>Chlorophyta</taxon>
        <taxon>core chlorophytes</taxon>
        <taxon>Trebouxiophyceae</taxon>
        <taxon>Chlorellales</taxon>
        <taxon>Chlorellaceae</taxon>
        <taxon>Chlorella clade</taxon>
        <taxon>Chlorella</taxon>
    </lineage>
</organism>
<keyword evidence="2 6" id="KW-0143">Chaperone</keyword>